<keyword evidence="15" id="KW-1185">Reference proteome</keyword>
<dbReference type="GO" id="GO:0030170">
    <property type="term" value="F:pyridoxal phosphate binding"/>
    <property type="evidence" value="ECO:0007669"/>
    <property type="project" value="InterPro"/>
</dbReference>
<keyword evidence="6" id="KW-0486">Methionine biosynthesis</keyword>
<evidence type="ECO:0000256" key="10">
    <source>
        <dbReference type="ARBA" id="ARBA00064715"/>
    </source>
</evidence>
<organism evidence="14 15">
    <name type="scientific">Stephania japonica</name>
    <dbReference type="NCBI Taxonomy" id="461633"/>
    <lineage>
        <taxon>Eukaryota</taxon>
        <taxon>Viridiplantae</taxon>
        <taxon>Streptophyta</taxon>
        <taxon>Embryophyta</taxon>
        <taxon>Tracheophyta</taxon>
        <taxon>Spermatophyta</taxon>
        <taxon>Magnoliopsida</taxon>
        <taxon>Ranunculales</taxon>
        <taxon>Menispermaceae</taxon>
        <taxon>Menispermoideae</taxon>
        <taxon>Cissampelideae</taxon>
        <taxon>Stephania</taxon>
    </lineage>
</organism>
<name>A0AAP0KN48_9MAGN</name>
<evidence type="ECO:0000256" key="5">
    <source>
        <dbReference type="ARBA" id="ARBA00022898"/>
    </source>
</evidence>
<keyword evidence="5 12" id="KW-0663">Pyridoxal phosphate</keyword>
<reference evidence="14 15" key="1">
    <citation type="submission" date="2024-01" db="EMBL/GenBank/DDBJ databases">
        <title>Genome assemblies of Stephania.</title>
        <authorList>
            <person name="Yang L."/>
        </authorList>
    </citation>
    <scope>NUCLEOTIDE SEQUENCE [LARGE SCALE GENOMIC DNA]</scope>
    <source>
        <strain evidence="14">QJT</strain>
        <tissue evidence="14">Leaf</tissue>
    </source>
</reference>
<dbReference type="PANTHER" id="PTHR11808:SF50">
    <property type="entry name" value="CYSTATHIONINE BETA-LYASE"/>
    <property type="match status" value="1"/>
</dbReference>
<evidence type="ECO:0000256" key="6">
    <source>
        <dbReference type="ARBA" id="ARBA00023167"/>
    </source>
</evidence>
<evidence type="ECO:0000313" key="15">
    <source>
        <dbReference type="Proteomes" id="UP001417504"/>
    </source>
</evidence>
<dbReference type="PANTHER" id="PTHR11808">
    <property type="entry name" value="TRANS-SULFURATION ENZYME FAMILY MEMBER"/>
    <property type="match status" value="1"/>
</dbReference>
<dbReference type="EC" id="4.4.1.13" evidence="3"/>
<comment type="caution">
    <text evidence="14">The sequence shown here is derived from an EMBL/GenBank/DDBJ whole genome shotgun (WGS) entry which is preliminary data.</text>
</comment>
<comment type="cofactor">
    <cofactor evidence="1 13">
        <name>pyridoxal 5'-phosphate</name>
        <dbReference type="ChEBI" id="CHEBI:597326"/>
    </cofactor>
</comment>
<evidence type="ECO:0000256" key="7">
    <source>
        <dbReference type="ARBA" id="ARBA00023239"/>
    </source>
</evidence>
<dbReference type="PROSITE" id="PS00868">
    <property type="entry name" value="CYS_MET_METAB_PP"/>
    <property type="match status" value="1"/>
</dbReference>
<keyword evidence="4" id="KW-0028">Amino-acid biosynthesis</keyword>
<keyword evidence="7" id="KW-0456">Lyase</keyword>
<gene>
    <name evidence="14" type="ORF">Sjap_002164</name>
</gene>
<dbReference type="GO" id="GO:0005737">
    <property type="term" value="C:cytoplasm"/>
    <property type="evidence" value="ECO:0007669"/>
    <property type="project" value="TreeGrafter"/>
</dbReference>
<dbReference type="GO" id="GO:0071266">
    <property type="term" value="P:'de novo' L-methionine biosynthetic process"/>
    <property type="evidence" value="ECO:0007669"/>
    <property type="project" value="InterPro"/>
</dbReference>
<dbReference type="Pfam" id="PF01053">
    <property type="entry name" value="Cys_Met_Meta_PP"/>
    <property type="match status" value="1"/>
</dbReference>
<dbReference type="Gene3D" id="3.90.1150.10">
    <property type="entry name" value="Aspartate Aminotransferase, domain 1"/>
    <property type="match status" value="1"/>
</dbReference>
<sequence>MASTTLSSSISSLPRSHAADHGFVAQFRGEKIGLGRVSVRSASGKKLELRCSREREMDVSASVVANDFAETLNDAAAAEEESVPPSVSTVLMNFENAFDPYGALSTPLYQTATFKQPSATEYGPYDYTRSGNPTRDVLERLLAKLDKADRAFCFTSGMAALAAITDLVVSGHEIVAGDDIYGGTDRLLSQVVPRKGIVVKRVNTTDLSEVASAIGPKTKLVMIESPTNPRQQISDIRKISSIAHENGALLLVDNSIMSPVLSQPLELGADIVMHSATKFIAGHSDVMAGVLAVKGESLAKDIAFVQNAVGSGLAPFDCWICLRGIKTMSLRVEKQQENAQKIAEFLSSHPRVTKVNYAGLPDHPERALHYSQAKGAGSVLSFLTGSLALSKHIVETTKYFSVTVSFGSVKSLISMPCFMSHASIPASVREARGLTEDLVRVSVGIEDVNDLIADLDRAIRSGPL</sequence>
<dbReference type="SUPFAM" id="SSF53383">
    <property type="entry name" value="PLP-dependent transferases"/>
    <property type="match status" value="1"/>
</dbReference>
<proteinExistence type="inferred from homology"/>
<dbReference type="InterPro" id="IPR015421">
    <property type="entry name" value="PyrdxlP-dep_Trfase_major"/>
</dbReference>
<dbReference type="Gene3D" id="3.40.640.10">
    <property type="entry name" value="Type I PLP-dependent aspartate aminotransferase-like (Major domain)"/>
    <property type="match status" value="1"/>
</dbReference>
<evidence type="ECO:0000256" key="2">
    <source>
        <dbReference type="ARBA" id="ARBA00009077"/>
    </source>
</evidence>
<dbReference type="InterPro" id="IPR015424">
    <property type="entry name" value="PyrdxlP-dep_Trfase"/>
</dbReference>
<comment type="subunit">
    <text evidence="10">Forms homodimers. May form homotetramers from two homodimers.</text>
</comment>
<dbReference type="InterPro" id="IPR006238">
    <property type="entry name" value="Cys_b_lyase_euk"/>
</dbReference>
<feature type="modified residue" description="N6-(pyridoxal phosphate)lysine" evidence="12">
    <location>
        <position position="278"/>
    </location>
</feature>
<evidence type="ECO:0000256" key="1">
    <source>
        <dbReference type="ARBA" id="ARBA00001933"/>
    </source>
</evidence>
<comment type="catalytic activity">
    <reaction evidence="9">
        <text>L,L-cystathionine + H2O = L-homocysteine + pyruvate + NH4(+)</text>
        <dbReference type="Rhea" id="RHEA:13965"/>
        <dbReference type="ChEBI" id="CHEBI:15361"/>
        <dbReference type="ChEBI" id="CHEBI:15377"/>
        <dbReference type="ChEBI" id="CHEBI:28938"/>
        <dbReference type="ChEBI" id="CHEBI:58161"/>
        <dbReference type="ChEBI" id="CHEBI:58199"/>
    </reaction>
    <physiologicalReaction direction="left-to-right" evidence="9">
        <dbReference type="Rhea" id="RHEA:13966"/>
    </physiologicalReaction>
</comment>
<dbReference type="AlphaFoldDB" id="A0AAP0KN48"/>
<comment type="similarity">
    <text evidence="2 13">Belongs to the trans-sulfuration enzymes family.</text>
</comment>
<evidence type="ECO:0000313" key="14">
    <source>
        <dbReference type="EMBL" id="KAK9154684.1"/>
    </source>
</evidence>
<dbReference type="FunFam" id="3.40.640.10:FF:000009">
    <property type="entry name" value="Cystathionine gamma-synthase homolog"/>
    <property type="match status" value="1"/>
</dbReference>
<evidence type="ECO:0000256" key="13">
    <source>
        <dbReference type="RuleBase" id="RU362118"/>
    </source>
</evidence>
<accession>A0AAP0KN48</accession>
<evidence type="ECO:0000256" key="4">
    <source>
        <dbReference type="ARBA" id="ARBA00022605"/>
    </source>
</evidence>
<dbReference type="PIRSF" id="PIRSF001434">
    <property type="entry name" value="CGS"/>
    <property type="match status" value="1"/>
</dbReference>
<evidence type="ECO:0000256" key="8">
    <source>
        <dbReference type="ARBA" id="ARBA00047213"/>
    </source>
</evidence>
<dbReference type="Proteomes" id="UP001417504">
    <property type="component" value="Unassembled WGS sequence"/>
</dbReference>
<dbReference type="FunFam" id="3.90.1150.10:FF:000013">
    <property type="entry name" value="Cystathionine beta-lyase"/>
    <property type="match status" value="1"/>
</dbReference>
<dbReference type="InterPro" id="IPR015422">
    <property type="entry name" value="PyrdxlP-dep_Trfase_small"/>
</dbReference>
<evidence type="ECO:0000256" key="9">
    <source>
        <dbReference type="ARBA" id="ARBA00052283"/>
    </source>
</evidence>
<dbReference type="NCBIfam" id="TIGR01329">
    <property type="entry name" value="cysta_beta_ly_E"/>
    <property type="match status" value="1"/>
</dbReference>
<dbReference type="InterPro" id="IPR054542">
    <property type="entry name" value="Cys_met_metab_PP"/>
</dbReference>
<dbReference type="GO" id="GO:0047804">
    <property type="term" value="F:cysteine-S-conjugate beta-lyase activity"/>
    <property type="evidence" value="ECO:0007669"/>
    <property type="project" value="UniProtKB-EC"/>
</dbReference>
<dbReference type="InterPro" id="IPR000277">
    <property type="entry name" value="Cys/Met-Metab_PyrdxlP-dep_enz"/>
</dbReference>
<evidence type="ECO:0000256" key="3">
    <source>
        <dbReference type="ARBA" id="ARBA00012224"/>
    </source>
</evidence>
<evidence type="ECO:0000256" key="11">
    <source>
        <dbReference type="ARBA" id="ARBA00073814"/>
    </source>
</evidence>
<protein>
    <recommendedName>
        <fullName evidence="11">Cystathionine beta-lyase, chloroplastic</fullName>
        <ecNumber evidence="3">4.4.1.13</ecNumber>
    </recommendedName>
    <alternativeName>
        <fullName evidence="8">Cysteine-S-conjugate beta-lyase</fullName>
    </alternativeName>
</protein>
<dbReference type="EMBL" id="JBBNAE010000001">
    <property type="protein sequence ID" value="KAK9154684.1"/>
    <property type="molecule type" value="Genomic_DNA"/>
</dbReference>
<dbReference type="GO" id="GO:0019346">
    <property type="term" value="P:transsulfuration"/>
    <property type="evidence" value="ECO:0007669"/>
    <property type="project" value="InterPro"/>
</dbReference>
<dbReference type="CDD" id="cd00614">
    <property type="entry name" value="CGS_like"/>
    <property type="match status" value="1"/>
</dbReference>
<evidence type="ECO:0000256" key="12">
    <source>
        <dbReference type="PIRSR" id="PIRSR001434-2"/>
    </source>
</evidence>